<dbReference type="EMBL" id="CP043028">
    <property type="protein sequence ID" value="QFJ54507.1"/>
    <property type="molecule type" value="Genomic_DNA"/>
</dbReference>
<dbReference type="InterPro" id="IPR027623">
    <property type="entry name" value="AmmeMemoSam_A"/>
</dbReference>
<dbReference type="Pfam" id="PF02900">
    <property type="entry name" value="LigB"/>
    <property type="match status" value="1"/>
</dbReference>
<organism evidence="2 3">
    <name type="scientific">Pseudobutyrivibrio xylanivorans</name>
    <dbReference type="NCBI Taxonomy" id="185007"/>
    <lineage>
        <taxon>Bacteria</taxon>
        <taxon>Bacillati</taxon>
        <taxon>Bacillota</taxon>
        <taxon>Clostridia</taxon>
        <taxon>Lachnospirales</taxon>
        <taxon>Lachnospiraceae</taxon>
        <taxon>Pseudobutyrivibrio</taxon>
    </lineage>
</organism>
<dbReference type="OrthoDB" id="159752at2"/>
<evidence type="ECO:0000259" key="1">
    <source>
        <dbReference type="PROSITE" id="PS51112"/>
    </source>
</evidence>
<dbReference type="Proteomes" id="UP000327030">
    <property type="component" value="Chromosome 1"/>
</dbReference>
<dbReference type="SUPFAM" id="SSF143447">
    <property type="entry name" value="AMMECR1-like"/>
    <property type="match status" value="1"/>
</dbReference>
<dbReference type="Gene3D" id="3.40.830.10">
    <property type="entry name" value="LigB-like"/>
    <property type="match status" value="1"/>
</dbReference>
<feature type="domain" description="AMMECR1" evidence="1">
    <location>
        <begin position="291"/>
        <end position="461"/>
    </location>
</feature>
<dbReference type="KEGG" id="pxv:FXF36_06350"/>
<dbReference type="InterPro" id="IPR004183">
    <property type="entry name" value="Xdiol_dOase_suB"/>
</dbReference>
<protein>
    <submittedName>
        <fullName evidence="2">AmmeMemoRadiSam system protein A</fullName>
    </submittedName>
</protein>
<sequence length="461" mass="51046">MSVLAAFMVPHPPLIVPAVGRGGEKEILETTRAYTQVAEEIAALKPDTIIITSPHSIMYSDYFHISPGNGATGSFANFRAPEVTFTEQYDTQLVGLICHLADKEDFPAGTLGERNPELDHGTMVPLWFIRQKYKEGRIIRIGLSGLPLTEHYHLGELIAKASNESGKRVVIVASGDLSHKLQDYGPYGFAKEGPVYDSRIMDVCGKANFGELFDFDESFCEKAAECGHRSFVIMAGAFDGLNVNATSLSHQDVTGVGYGICTFYPQDENENRHFLTAYTQKLESECIKRNEASDDYVKLARASIESWVKGRHQISVPDGLPAEMLNRAAGTFVSIHKFGRLRGCIGTIAATQDNIAEEIIHNAMSASTRDNRFDPITEKELKYLEISVDVLGPTEDIDSPDQLDVKRYGVIVSHGFKRGLLLPNLDGVDSIEQQINIARQKGGIDADEPYKLQRFEVVRHY</sequence>
<dbReference type="SUPFAM" id="SSF53213">
    <property type="entry name" value="LigB-like"/>
    <property type="match status" value="1"/>
</dbReference>
<dbReference type="GO" id="GO:0008198">
    <property type="term" value="F:ferrous iron binding"/>
    <property type="evidence" value="ECO:0007669"/>
    <property type="project" value="InterPro"/>
</dbReference>
<dbReference type="GO" id="GO:0016702">
    <property type="term" value="F:oxidoreductase activity, acting on single donors with incorporation of molecular oxygen, incorporation of two atoms of oxygen"/>
    <property type="evidence" value="ECO:0007669"/>
    <property type="project" value="UniProtKB-ARBA"/>
</dbReference>
<evidence type="ECO:0000313" key="2">
    <source>
        <dbReference type="EMBL" id="QFJ54507.1"/>
    </source>
</evidence>
<dbReference type="PANTHER" id="PTHR13016:SF0">
    <property type="entry name" value="AMME SYNDROME CANDIDATE GENE 1 PROTEIN"/>
    <property type="match status" value="1"/>
</dbReference>
<dbReference type="AlphaFoldDB" id="A0A5P6VPL0"/>
<proteinExistence type="predicted"/>
<evidence type="ECO:0000313" key="3">
    <source>
        <dbReference type="Proteomes" id="UP000327030"/>
    </source>
</evidence>
<dbReference type="InterPro" id="IPR023473">
    <property type="entry name" value="AMMECR1"/>
</dbReference>
<dbReference type="PROSITE" id="PS51112">
    <property type="entry name" value="AMMECR1"/>
    <property type="match status" value="1"/>
</dbReference>
<dbReference type="Pfam" id="PF01871">
    <property type="entry name" value="AMMECR1"/>
    <property type="match status" value="1"/>
</dbReference>
<gene>
    <name evidence="2" type="primary">amrA</name>
    <name evidence="2" type="ORF">FXF36_06350</name>
</gene>
<dbReference type="NCBIfam" id="TIGR04335">
    <property type="entry name" value="AmmeMemoSam_A"/>
    <property type="match status" value="1"/>
</dbReference>
<dbReference type="RefSeq" id="WP_151622997.1">
    <property type="nucleotide sequence ID" value="NZ_CP043028.1"/>
</dbReference>
<dbReference type="InterPro" id="IPR027485">
    <property type="entry name" value="AMMECR1_N"/>
</dbReference>
<dbReference type="CDD" id="cd07951">
    <property type="entry name" value="ED_3B_N_AMMECR1"/>
    <property type="match status" value="1"/>
</dbReference>
<name>A0A5P6VPL0_PSEXY</name>
<reference evidence="3" key="1">
    <citation type="submission" date="2019-08" db="EMBL/GenBank/DDBJ databases">
        <title>Complete Genome Sequence of the Polysaccharide-Degrading Rumen Bacterium Pseudobutyrivibrio xylanivorans MA3014.</title>
        <authorList>
            <person name="Palevich N."/>
            <person name="Maclean P.H."/>
            <person name="Kelly W.J."/>
            <person name="Leahy S.C."/>
            <person name="Rakonjac J."/>
            <person name="Attwood G.T."/>
        </authorList>
    </citation>
    <scope>NUCLEOTIDE SEQUENCE [LARGE SCALE GENOMIC DNA]</scope>
    <source>
        <strain evidence="3">MA3014</strain>
    </source>
</reference>
<dbReference type="InterPro" id="IPR036071">
    <property type="entry name" value="AMMECR1_dom_sf"/>
</dbReference>
<dbReference type="Gene3D" id="3.30.700.20">
    <property type="entry name" value="Hypothetical protein ph0010, domain 1"/>
    <property type="match status" value="1"/>
</dbReference>
<dbReference type="PANTHER" id="PTHR13016">
    <property type="entry name" value="AMMECR1 HOMOLOG"/>
    <property type="match status" value="1"/>
</dbReference>
<dbReference type="InterPro" id="IPR002733">
    <property type="entry name" value="AMMECR1_domain"/>
</dbReference>
<accession>A0A5P6VPL0</accession>